<dbReference type="PANTHER" id="PTHR14741:SF32">
    <property type="entry name" value="TRIMETHYLGUANOSINE SYNTHASE"/>
    <property type="match status" value="1"/>
</dbReference>
<keyword evidence="3" id="KW-0489">Methyltransferase</keyword>
<keyword evidence="3" id="KW-0808">Transferase</keyword>
<dbReference type="SUPFAM" id="SSF53335">
    <property type="entry name" value="S-adenosyl-L-methionine-dependent methyltransferases"/>
    <property type="match status" value="1"/>
</dbReference>
<dbReference type="EMBL" id="CP061539">
    <property type="protein sequence ID" value="QNV38352.1"/>
    <property type="molecule type" value="Genomic_DNA"/>
</dbReference>
<dbReference type="CDD" id="cd02440">
    <property type="entry name" value="AdoMet_MTases"/>
    <property type="match status" value="1"/>
</dbReference>
<dbReference type="Pfam" id="PF18096">
    <property type="entry name" value="Thump_like"/>
    <property type="match status" value="1"/>
</dbReference>
<dbReference type="GO" id="GO:0008168">
    <property type="term" value="F:methyltransferase activity"/>
    <property type="evidence" value="ECO:0007669"/>
    <property type="project" value="UniProtKB-KW"/>
</dbReference>
<dbReference type="InterPro" id="IPR041497">
    <property type="entry name" value="Thump-like"/>
</dbReference>
<dbReference type="Gene3D" id="3.40.50.150">
    <property type="entry name" value="Vaccinia Virus protein VP39"/>
    <property type="match status" value="1"/>
</dbReference>
<dbReference type="GO" id="GO:0032259">
    <property type="term" value="P:methylation"/>
    <property type="evidence" value="ECO:0007669"/>
    <property type="project" value="UniProtKB-KW"/>
</dbReference>
<evidence type="ECO:0000259" key="2">
    <source>
        <dbReference type="Pfam" id="PF18096"/>
    </source>
</evidence>
<protein>
    <submittedName>
        <fullName evidence="3">Methyltransferase domain-containing protein</fullName>
    </submittedName>
</protein>
<dbReference type="KEGG" id="rter:IDM49_03520"/>
<feature type="domain" description="Methyltransferase" evidence="1">
    <location>
        <begin position="99"/>
        <end position="157"/>
    </location>
</feature>
<gene>
    <name evidence="3" type="ORF">IDM49_03520</name>
</gene>
<dbReference type="AlphaFoldDB" id="A0A7H2BFA6"/>
<sequence>MTSSTAIFSPLQLELIDSCVPYTADSALTAATRLRKAGIDSADASAMLTQAKLRTQAQAKFGQRALTMLFTEAGYEQSTRLAVARLHAQRFIDANLFSVADLGCGIGADSMAFADAGLKVVSVELDEQTAAFTQHNMSAYENCQVICANMMELPFSQLTDATGQPIGALWLDPARREVEGSASRRVWDAESFSPPFSFVKKLASTGIPMGVKMGPGIPHDEIPDNCEAQWISHGGSVVEVVLWFNALARPGVKRSATVMSNNALEPEVLGEITSDVWDKNSPEPEIRELQQFIYEPDGAVIRAHLVTELAEETGLHLIDENIAYLTGDKYVPTPLASAYEIIDKLPLHEKHLKKWVKEQRITALTIKKRGVDVVPETLRSKLLAGSKKKKGQPAVTATLIATRIGSGALSERFALHVKPVA</sequence>
<feature type="domain" description="THUMP-like" evidence="2">
    <location>
        <begin position="337"/>
        <end position="418"/>
    </location>
</feature>
<dbReference type="GeneID" id="96623295"/>
<dbReference type="RefSeq" id="WP_190725035.1">
    <property type="nucleotide sequence ID" value="NZ_CP061539.1"/>
</dbReference>
<accession>A0A7H2BFA6</accession>
<name>A0A7H2BFA6_9MICC</name>
<dbReference type="PANTHER" id="PTHR14741">
    <property type="entry name" value="S-ADENOSYLMETHIONINE-DEPENDENT METHYLTRANSFERASE RELATED"/>
    <property type="match status" value="1"/>
</dbReference>
<evidence type="ECO:0000259" key="1">
    <source>
        <dbReference type="Pfam" id="PF13649"/>
    </source>
</evidence>
<proteinExistence type="predicted"/>
<keyword evidence="4" id="KW-1185">Reference proteome</keyword>
<reference evidence="3 4" key="1">
    <citation type="submission" date="2020-09" db="EMBL/GenBank/DDBJ databases">
        <title>Investigation of environmental microbes.</title>
        <authorList>
            <person name="Ou Y."/>
            <person name="Kang Q."/>
        </authorList>
    </citation>
    <scope>NUCLEOTIDE SEQUENCE [LARGE SCALE GENOMIC DNA]</scope>
    <source>
        <strain evidence="3 4">KJZ-14</strain>
    </source>
</reference>
<dbReference type="InterPro" id="IPR041698">
    <property type="entry name" value="Methyltransf_25"/>
</dbReference>
<evidence type="ECO:0000313" key="3">
    <source>
        <dbReference type="EMBL" id="QNV38352.1"/>
    </source>
</evidence>
<organism evidence="3 4">
    <name type="scientific">Rothia terrae</name>
    <dbReference type="NCBI Taxonomy" id="396015"/>
    <lineage>
        <taxon>Bacteria</taxon>
        <taxon>Bacillati</taxon>
        <taxon>Actinomycetota</taxon>
        <taxon>Actinomycetes</taxon>
        <taxon>Micrococcales</taxon>
        <taxon>Micrococcaceae</taxon>
        <taxon>Rothia</taxon>
    </lineage>
</organism>
<evidence type="ECO:0000313" key="4">
    <source>
        <dbReference type="Proteomes" id="UP000516404"/>
    </source>
</evidence>
<dbReference type="Proteomes" id="UP000516404">
    <property type="component" value="Chromosome"/>
</dbReference>
<dbReference type="InterPro" id="IPR029063">
    <property type="entry name" value="SAM-dependent_MTases_sf"/>
</dbReference>
<dbReference type="Pfam" id="PF13649">
    <property type="entry name" value="Methyltransf_25"/>
    <property type="match status" value="1"/>
</dbReference>